<dbReference type="CDD" id="cd06257">
    <property type="entry name" value="DnaJ"/>
    <property type="match status" value="1"/>
</dbReference>
<keyword evidence="4" id="KW-0143">Chaperone</keyword>
<name>A0AAV9UX03_9PEZI</name>
<feature type="compositionally biased region" description="Low complexity" evidence="6">
    <location>
        <begin position="327"/>
        <end position="366"/>
    </location>
</feature>
<dbReference type="InterPro" id="IPR036869">
    <property type="entry name" value="J_dom_sf"/>
</dbReference>
<feature type="compositionally biased region" description="Low complexity" evidence="6">
    <location>
        <begin position="156"/>
        <end position="173"/>
    </location>
</feature>
<dbReference type="AlphaFoldDB" id="A0AAV9UX03"/>
<feature type="compositionally biased region" description="Basic and acidic residues" evidence="6">
    <location>
        <begin position="231"/>
        <end position="240"/>
    </location>
</feature>
<dbReference type="PANTHER" id="PTHR44313">
    <property type="entry name" value="DNAJ HOMOLOG SUBFAMILY C MEMBER 17"/>
    <property type="match status" value="1"/>
</dbReference>
<dbReference type="PROSITE" id="PS50076">
    <property type="entry name" value="DNAJ_2"/>
    <property type="match status" value="1"/>
</dbReference>
<dbReference type="PRINTS" id="PR00625">
    <property type="entry name" value="JDOMAIN"/>
</dbReference>
<dbReference type="Proteomes" id="UP001373714">
    <property type="component" value="Unassembled WGS sequence"/>
</dbReference>
<dbReference type="SMART" id="SM00271">
    <property type="entry name" value="DnaJ"/>
    <property type="match status" value="1"/>
</dbReference>
<feature type="compositionally biased region" description="Basic and acidic residues" evidence="6">
    <location>
        <begin position="58"/>
        <end position="77"/>
    </location>
</feature>
<evidence type="ECO:0000256" key="2">
    <source>
        <dbReference type="ARBA" id="ARBA00004496"/>
    </source>
</evidence>
<feature type="region of interest" description="Disordered" evidence="6">
    <location>
        <begin position="56"/>
        <end position="105"/>
    </location>
</feature>
<feature type="region of interest" description="Disordered" evidence="6">
    <location>
        <begin position="153"/>
        <end position="184"/>
    </location>
</feature>
<feature type="compositionally biased region" description="Acidic residues" evidence="6">
    <location>
        <begin position="367"/>
        <end position="396"/>
    </location>
</feature>
<dbReference type="PROSITE" id="PS00636">
    <property type="entry name" value="DNAJ_1"/>
    <property type="match status" value="1"/>
</dbReference>
<evidence type="ECO:0000259" key="7">
    <source>
        <dbReference type="PROSITE" id="PS50076"/>
    </source>
</evidence>
<proteinExistence type="predicted"/>
<protein>
    <recommendedName>
        <fullName evidence="7">J domain-containing protein</fullName>
    </recommendedName>
</protein>
<keyword evidence="3" id="KW-0963">Cytoplasm</keyword>
<evidence type="ECO:0000256" key="1">
    <source>
        <dbReference type="ARBA" id="ARBA00004123"/>
    </source>
</evidence>
<dbReference type="Gene3D" id="1.10.287.110">
    <property type="entry name" value="DnaJ domain"/>
    <property type="match status" value="1"/>
</dbReference>
<feature type="compositionally biased region" description="Polar residues" evidence="6">
    <location>
        <begin position="241"/>
        <end position="251"/>
    </location>
</feature>
<feature type="region of interest" description="Disordered" evidence="6">
    <location>
        <begin position="231"/>
        <end position="396"/>
    </location>
</feature>
<keyword evidence="5" id="KW-0539">Nucleus</keyword>
<comment type="subcellular location">
    <subcellularLocation>
        <location evidence="2">Cytoplasm</location>
    </subcellularLocation>
    <subcellularLocation>
        <location evidence="1">Nucleus</location>
    </subcellularLocation>
</comment>
<evidence type="ECO:0000313" key="9">
    <source>
        <dbReference type="Proteomes" id="UP001373714"/>
    </source>
</evidence>
<dbReference type="Pfam" id="PF00226">
    <property type="entry name" value="DnaJ"/>
    <property type="match status" value="1"/>
</dbReference>
<dbReference type="GO" id="GO:0005681">
    <property type="term" value="C:spliceosomal complex"/>
    <property type="evidence" value="ECO:0007669"/>
    <property type="project" value="TreeGrafter"/>
</dbReference>
<evidence type="ECO:0000256" key="6">
    <source>
        <dbReference type="SAM" id="MobiDB-lite"/>
    </source>
</evidence>
<dbReference type="EMBL" id="JAVHNS010000006">
    <property type="protein sequence ID" value="KAK6352132.1"/>
    <property type="molecule type" value="Genomic_DNA"/>
</dbReference>
<dbReference type="InterPro" id="IPR018253">
    <property type="entry name" value="DnaJ_domain_CS"/>
</dbReference>
<evidence type="ECO:0000256" key="4">
    <source>
        <dbReference type="ARBA" id="ARBA00023186"/>
    </source>
</evidence>
<sequence length="396" mass="44962">MLDYYRILNVSAAASGQDIKKAYRAKAKETHPDRNGGTTAATESFQKVQEAFECLSDPSKRAEYDRNKKQESSEPRTPHPNANPTPDKAPKCQSTPVRSEDEGVRFQKKWEAHNLQRQDIDGRRSALISAKQLREDYKRQLKRAQDRIQMRRETFNNKNQSGSSNSSANYTSSRAGIADKENLDSDGQQTITRIGIRLSWLEMEVADMEKIINDWDDKEAQRFDEAKSFEYVRGSREGTGENKTYQGPQTKPTKRKAEGKPGGAAEPRHKQWKGNVRNGGSGNSAHRMKGEKQTWGGQDWWWKPPEPGGQYWEKKWEDQYSEEGQLSEGQYCSSSDCSSSDCCSSGCCSSDYSSSEYWSSDFSSSSESEEEQSEEEQSSEAEPQTSEDEYWDPESD</sequence>
<evidence type="ECO:0000256" key="3">
    <source>
        <dbReference type="ARBA" id="ARBA00022490"/>
    </source>
</evidence>
<reference evidence="8 9" key="1">
    <citation type="submission" date="2019-10" db="EMBL/GenBank/DDBJ databases">
        <authorList>
            <person name="Palmer J.M."/>
        </authorList>
    </citation>
    <scope>NUCLEOTIDE SEQUENCE [LARGE SCALE GENOMIC DNA]</scope>
    <source>
        <strain evidence="8 9">TWF730</strain>
    </source>
</reference>
<dbReference type="GO" id="GO:0005737">
    <property type="term" value="C:cytoplasm"/>
    <property type="evidence" value="ECO:0007669"/>
    <property type="project" value="UniProtKB-SubCell"/>
</dbReference>
<evidence type="ECO:0000313" key="8">
    <source>
        <dbReference type="EMBL" id="KAK6352132.1"/>
    </source>
</evidence>
<feature type="domain" description="J" evidence="7">
    <location>
        <begin position="3"/>
        <end position="68"/>
    </location>
</feature>
<dbReference type="GO" id="GO:0000390">
    <property type="term" value="P:spliceosomal complex disassembly"/>
    <property type="evidence" value="ECO:0007669"/>
    <property type="project" value="TreeGrafter"/>
</dbReference>
<dbReference type="InterPro" id="IPR052094">
    <property type="entry name" value="Pre-mRNA-splicing_ERAD"/>
</dbReference>
<organism evidence="8 9">
    <name type="scientific">Orbilia blumenaviensis</name>
    <dbReference type="NCBI Taxonomy" id="1796055"/>
    <lineage>
        <taxon>Eukaryota</taxon>
        <taxon>Fungi</taxon>
        <taxon>Dikarya</taxon>
        <taxon>Ascomycota</taxon>
        <taxon>Pezizomycotina</taxon>
        <taxon>Orbiliomycetes</taxon>
        <taxon>Orbiliales</taxon>
        <taxon>Orbiliaceae</taxon>
        <taxon>Orbilia</taxon>
    </lineage>
</organism>
<dbReference type="InterPro" id="IPR001623">
    <property type="entry name" value="DnaJ_domain"/>
</dbReference>
<gene>
    <name evidence="8" type="ORF">TWF730_008963</name>
</gene>
<evidence type="ECO:0000256" key="5">
    <source>
        <dbReference type="ARBA" id="ARBA00023242"/>
    </source>
</evidence>
<dbReference type="PANTHER" id="PTHR44313:SF1">
    <property type="entry name" value="DNAJ HOMOLOG SUBFAMILY C MEMBER 17"/>
    <property type="match status" value="1"/>
</dbReference>
<accession>A0AAV9UX03</accession>
<keyword evidence="9" id="KW-1185">Reference proteome</keyword>
<dbReference type="SUPFAM" id="SSF46565">
    <property type="entry name" value="Chaperone J-domain"/>
    <property type="match status" value="1"/>
</dbReference>
<comment type="caution">
    <text evidence="8">The sequence shown here is derived from an EMBL/GenBank/DDBJ whole genome shotgun (WGS) entry which is preliminary data.</text>
</comment>